<dbReference type="EMBL" id="JAEVLS010000020">
    <property type="protein sequence ID" value="MBM0108941.1"/>
    <property type="molecule type" value="Genomic_DNA"/>
</dbReference>
<gene>
    <name evidence="6" type="ORF">JM946_29805</name>
</gene>
<dbReference type="PANTHER" id="PTHR13370">
    <property type="entry name" value="RNA METHYLASE-RELATED"/>
    <property type="match status" value="1"/>
</dbReference>
<accession>A0ABS1X6T7</accession>
<evidence type="ECO:0000259" key="5">
    <source>
        <dbReference type="Pfam" id="PF01555"/>
    </source>
</evidence>
<dbReference type="InterPro" id="IPR002052">
    <property type="entry name" value="DNA_methylase_N6_adenine_CS"/>
</dbReference>
<dbReference type="NCBIfam" id="NF010253">
    <property type="entry name" value="PRK13699.1"/>
    <property type="match status" value="1"/>
</dbReference>
<proteinExistence type="inferred from homology"/>
<feature type="domain" description="DNA methylase N-4/N-6" evidence="5">
    <location>
        <begin position="24"/>
        <end position="205"/>
    </location>
</feature>
<keyword evidence="7" id="KW-1185">Reference proteome</keyword>
<sequence>MFPVNEVLHGECTRVLRRLSDSFVDLVVTDPPYGVRYQDSKGRTIANDDDPNRILGAFTDLYRVLKPNSICISFYGWGQVDAFFRAWRRAGFRPIGHIVWAKEYASRTRYLHYRHEQAYVLAKGSPKMPEQPIDDVQPWVYSGNQDHPTQKAVKILTPLIEAFSQPGQLVLDPFAGSGSTLVAAALNGRRYLGVELERDYCRVARERLANVQRRLSRAQGVMAALGHGTRELPPLEVDGFIRWLREQGQEGVARFVERARADYGL</sequence>
<evidence type="ECO:0000256" key="2">
    <source>
        <dbReference type="ARBA" id="ARBA00022603"/>
    </source>
</evidence>
<dbReference type="SUPFAM" id="SSF53335">
    <property type="entry name" value="S-adenosyl-L-methionine-dependent methyltransferases"/>
    <property type="match status" value="1"/>
</dbReference>
<dbReference type="InterPro" id="IPR029063">
    <property type="entry name" value="SAM-dependent_MTases_sf"/>
</dbReference>
<evidence type="ECO:0000256" key="1">
    <source>
        <dbReference type="ARBA" id="ARBA00006594"/>
    </source>
</evidence>
<protein>
    <recommendedName>
        <fullName evidence="4">Methyltransferase</fullName>
        <ecNumber evidence="4">2.1.1.-</ecNumber>
    </recommendedName>
</protein>
<name>A0ABS1X6T7_9GAMM</name>
<comment type="caution">
    <text evidence="6">The sequence shown here is derived from an EMBL/GenBank/DDBJ whole genome shotgun (WGS) entry which is preliminary data.</text>
</comment>
<dbReference type="InterPro" id="IPR002941">
    <property type="entry name" value="DNA_methylase_N4/N6"/>
</dbReference>
<dbReference type="GO" id="GO:0032259">
    <property type="term" value="P:methylation"/>
    <property type="evidence" value="ECO:0007669"/>
    <property type="project" value="UniProtKB-KW"/>
</dbReference>
<comment type="similarity">
    <text evidence="1 4">Belongs to the N(4)/N(6)-methyltransferase family.</text>
</comment>
<organism evidence="6 7">
    <name type="scientific">Steroidobacter gossypii</name>
    <dbReference type="NCBI Taxonomy" id="2805490"/>
    <lineage>
        <taxon>Bacteria</taxon>
        <taxon>Pseudomonadati</taxon>
        <taxon>Pseudomonadota</taxon>
        <taxon>Gammaproteobacteria</taxon>
        <taxon>Steroidobacterales</taxon>
        <taxon>Steroidobacteraceae</taxon>
        <taxon>Steroidobacter</taxon>
    </lineage>
</organism>
<evidence type="ECO:0000313" key="6">
    <source>
        <dbReference type="EMBL" id="MBM0108941.1"/>
    </source>
</evidence>
<dbReference type="InterPro" id="IPR001091">
    <property type="entry name" value="RM_Methyltransferase"/>
</dbReference>
<dbReference type="Gene3D" id="3.40.50.150">
    <property type="entry name" value="Vaccinia Virus protein VP39"/>
    <property type="match status" value="1"/>
</dbReference>
<evidence type="ECO:0000313" key="7">
    <source>
        <dbReference type="Proteomes" id="UP000661077"/>
    </source>
</evidence>
<reference evidence="6 7" key="1">
    <citation type="journal article" date="2021" name="Int. J. Syst. Evol. Microbiol.">
        <title>Steroidobacter gossypii sp. nov., isolated from soil of cotton cropping field.</title>
        <authorList>
            <person name="Huang R."/>
            <person name="Yang S."/>
            <person name="Zhen C."/>
            <person name="Liu W."/>
        </authorList>
    </citation>
    <scope>NUCLEOTIDE SEQUENCE [LARGE SCALE GENOMIC DNA]</scope>
    <source>
        <strain evidence="6 7">S1-65</strain>
    </source>
</reference>
<dbReference type="PRINTS" id="PR00508">
    <property type="entry name" value="S21N4MTFRASE"/>
</dbReference>
<dbReference type="EC" id="2.1.1.-" evidence="4"/>
<dbReference type="PANTHER" id="PTHR13370:SF3">
    <property type="entry name" value="TRNA (GUANINE(10)-N2)-METHYLTRANSFERASE HOMOLOG"/>
    <property type="match status" value="1"/>
</dbReference>
<dbReference type="Proteomes" id="UP000661077">
    <property type="component" value="Unassembled WGS sequence"/>
</dbReference>
<keyword evidence="3" id="KW-0808">Transferase</keyword>
<dbReference type="Pfam" id="PF01555">
    <property type="entry name" value="N6_N4_Mtase"/>
    <property type="match status" value="1"/>
</dbReference>
<evidence type="ECO:0000256" key="4">
    <source>
        <dbReference type="RuleBase" id="RU362026"/>
    </source>
</evidence>
<dbReference type="GO" id="GO:0008168">
    <property type="term" value="F:methyltransferase activity"/>
    <property type="evidence" value="ECO:0007669"/>
    <property type="project" value="UniProtKB-KW"/>
</dbReference>
<evidence type="ECO:0000256" key="3">
    <source>
        <dbReference type="ARBA" id="ARBA00022679"/>
    </source>
</evidence>
<keyword evidence="2 6" id="KW-0489">Methyltransferase</keyword>
<dbReference type="PROSITE" id="PS00092">
    <property type="entry name" value="N6_MTASE"/>
    <property type="match status" value="1"/>
</dbReference>